<dbReference type="Gene3D" id="3.20.20.450">
    <property type="entry name" value="EAL domain"/>
    <property type="match status" value="1"/>
</dbReference>
<evidence type="ECO:0000313" key="5">
    <source>
        <dbReference type="Proteomes" id="UP000237381"/>
    </source>
</evidence>
<dbReference type="OrthoDB" id="9813903at2"/>
<comment type="caution">
    <text evidence="4">The sequence shown here is derived from an EMBL/GenBank/DDBJ whole genome shotgun (WGS) entry which is preliminary data.</text>
</comment>
<dbReference type="Pfam" id="PF13426">
    <property type="entry name" value="PAS_9"/>
    <property type="match status" value="1"/>
</dbReference>
<name>A0A2S4M665_9BURK</name>
<dbReference type="InterPro" id="IPR029787">
    <property type="entry name" value="Nucleotide_cyclase"/>
</dbReference>
<dbReference type="CDD" id="cd01948">
    <property type="entry name" value="EAL"/>
    <property type="match status" value="1"/>
</dbReference>
<feature type="domain" description="PAS" evidence="1">
    <location>
        <begin position="3"/>
        <end position="57"/>
    </location>
</feature>
<dbReference type="EMBL" id="PQGA01000009">
    <property type="protein sequence ID" value="POR50194.1"/>
    <property type="molecule type" value="Genomic_DNA"/>
</dbReference>
<dbReference type="InterPro" id="IPR035965">
    <property type="entry name" value="PAS-like_dom_sf"/>
</dbReference>
<dbReference type="AlphaFoldDB" id="A0A2S4M665"/>
<accession>A0A2S4M665</accession>
<dbReference type="PANTHER" id="PTHR44757:SF2">
    <property type="entry name" value="BIOFILM ARCHITECTURE MAINTENANCE PROTEIN MBAA"/>
    <property type="match status" value="1"/>
</dbReference>
<feature type="domain" description="GGDEF" evidence="3">
    <location>
        <begin position="164"/>
        <end position="312"/>
    </location>
</feature>
<dbReference type="InterPro" id="IPR043128">
    <property type="entry name" value="Rev_trsase/Diguanyl_cyclase"/>
</dbReference>
<dbReference type="InterPro" id="IPR035919">
    <property type="entry name" value="EAL_sf"/>
</dbReference>
<dbReference type="Pfam" id="PF00563">
    <property type="entry name" value="EAL"/>
    <property type="match status" value="1"/>
</dbReference>
<dbReference type="SMART" id="SM00267">
    <property type="entry name" value="GGDEF"/>
    <property type="match status" value="1"/>
</dbReference>
<organism evidence="4 5">
    <name type="scientific">Paraburkholderia eburnea</name>
    <dbReference type="NCBI Taxonomy" id="1189126"/>
    <lineage>
        <taxon>Bacteria</taxon>
        <taxon>Pseudomonadati</taxon>
        <taxon>Pseudomonadota</taxon>
        <taxon>Betaproteobacteria</taxon>
        <taxon>Burkholderiales</taxon>
        <taxon>Burkholderiaceae</taxon>
        <taxon>Paraburkholderia</taxon>
    </lineage>
</organism>
<dbReference type="NCBIfam" id="TIGR00229">
    <property type="entry name" value="sensory_box"/>
    <property type="match status" value="1"/>
</dbReference>
<reference evidence="4 5" key="1">
    <citation type="submission" date="2018-01" db="EMBL/GenBank/DDBJ databases">
        <title>Genomic Encyclopedia of Type Strains, Phase III (KMG-III): the genomes of soil and plant-associated and newly described type strains.</title>
        <authorList>
            <person name="Whitman W."/>
        </authorList>
    </citation>
    <scope>NUCLEOTIDE SEQUENCE [LARGE SCALE GENOMIC DNA]</scope>
    <source>
        <strain evidence="4 5">JCM 18070</strain>
    </source>
</reference>
<dbReference type="Proteomes" id="UP000237381">
    <property type="component" value="Unassembled WGS sequence"/>
</dbReference>
<dbReference type="InterPro" id="IPR052155">
    <property type="entry name" value="Biofilm_reg_signaling"/>
</dbReference>
<dbReference type="PROSITE" id="PS50883">
    <property type="entry name" value="EAL"/>
    <property type="match status" value="1"/>
</dbReference>
<dbReference type="Gene3D" id="3.30.70.270">
    <property type="match status" value="1"/>
</dbReference>
<dbReference type="SMART" id="SM00091">
    <property type="entry name" value="PAS"/>
    <property type="match status" value="1"/>
</dbReference>
<dbReference type="NCBIfam" id="TIGR00254">
    <property type="entry name" value="GGDEF"/>
    <property type="match status" value="1"/>
</dbReference>
<dbReference type="RefSeq" id="WP_103705534.1">
    <property type="nucleotide sequence ID" value="NZ_PQGA01000009.1"/>
</dbReference>
<dbReference type="SMART" id="SM00052">
    <property type="entry name" value="EAL"/>
    <property type="match status" value="1"/>
</dbReference>
<dbReference type="CDD" id="cd00130">
    <property type="entry name" value="PAS"/>
    <property type="match status" value="1"/>
</dbReference>
<evidence type="ECO:0000313" key="4">
    <source>
        <dbReference type="EMBL" id="POR50194.1"/>
    </source>
</evidence>
<dbReference type="Gene3D" id="3.30.450.20">
    <property type="entry name" value="PAS domain"/>
    <property type="match status" value="1"/>
</dbReference>
<keyword evidence="5" id="KW-1185">Reference proteome</keyword>
<gene>
    <name evidence="4" type="ORF">B0G62_109102</name>
</gene>
<dbReference type="InterPro" id="IPR001633">
    <property type="entry name" value="EAL_dom"/>
</dbReference>
<dbReference type="SUPFAM" id="SSF141868">
    <property type="entry name" value="EAL domain-like"/>
    <property type="match status" value="1"/>
</dbReference>
<dbReference type="InterPro" id="IPR000160">
    <property type="entry name" value="GGDEF_dom"/>
</dbReference>
<dbReference type="PANTHER" id="PTHR44757">
    <property type="entry name" value="DIGUANYLATE CYCLASE DGCP"/>
    <property type="match status" value="1"/>
</dbReference>
<dbReference type="CDD" id="cd01949">
    <property type="entry name" value="GGDEF"/>
    <property type="match status" value="1"/>
</dbReference>
<protein>
    <submittedName>
        <fullName evidence="4">Diguanylate cyclase/phosphodiesterase with PAS/PAC sensor(S)</fullName>
    </submittedName>
</protein>
<dbReference type="SUPFAM" id="SSF55785">
    <property type="entry name" value="PYP-like sensor domain (PAS domain)"/>
    <property type="match status" value="1"/>
</dbReference>
<dbReference type="SUPFAM" id="SSF55073">
    <property type="entry name" value="Nucleotide cyclase"/>
    <property type="match status" value="1"/>
</dbReference>
<dbReference type="PROSITE" id="PS50112">
    <property type="entry name" value="PAS"/>
    <property type="match status" value="1"/>
</dbReference>
<evidence type="ECO:0000259" key="2">
    <source>
        <dbReference type="PROSITE" id="PS50883"/>
    </source>
</evidence>
<feature type="domain" description="EAL" evidence="2">
    <location>
        <begin position="321"/>
        <end position="575"/>
    </location>
</feature>
<dbReference type="Pfam" id="PF00990">
    <property type="entry name" value="GGDEF"/>
    <property type="match status" value="1"/>
</dbReference>
<evidence type="ECO:0000259" key="3">
    <source>
        <dbReference type="PROSITE" id="PS50887"/>
    </source>
</evidence>
<sequence>MNTPSVYESAFLAAPFGAFLCRPDGVFARVNAAYEQLTGYCEQDLIGQRTFLALHDPAELVRRVGPLPPTSACALAQFRGEWAYVRRNGTRVPVSLAMAPLTGMLEAHYAGHYVGIAVDTTRHAHAEARLWYVSHHDSATRLPNRELFLERLDLSLARSRRSGEPLTVLVIELDDLQKTREALGPEGADLALEYAGARLRRLAHAQCGDVPMGFIGGDQFVLALPGRGDDATEVAEALIETFAQGDERALAQTPAPRDASAHGNRGAKVGLNIGTARYPDDGDDAAILVRRAGVAVSEARRAGRGQVCRFVRAQEQRATRHLMLENALRHAIDARELFLVYQPRVSLQTGAINQSEALLRWRHPVHGLVSPGEFIPIAEEAALIDTIGAWVMATACRETGQLQRLARTLPKVAVNVSPQQFVNPQFAAQVEVALERAALAPDQLEIEITESMLFADAGRTVHTLHALRALGIEVAVDDFGTGYSNLAWLASLPLSRLKIDRSFVAKMATDPRSEALVGAIISMAHALELKVTAEGIETAAQAQRLRELGCDEARGFWFSRPVSLQTLRTLIAPVPCLLTDRTCEA</sequence>
<dbReference type="PROSITE" id="PS50887">
    <property type="entry name" value="GGDEF"/>
    <property type="match status" value="1"/>
</dbReference>
<proteinExistence type="predicted"/>
<evidence type="ECO:0000259" key="1">
    <source>
        <dbReference type="PROSITE" id="PS50112"/>
    </source>
</evidence>
<dbReference type="InterPro" id="IPR000014">
    <property type="entry name" value="PAS"/>
</dbReference>